<dbReference type="AlphaFoldDB" id="A0A4R9K9V6"/>
<keyword evidence="3" id="KW-1185">Reference proteome</keyword>
<dbReference type="InterPro" id="IPR029787">
    <property type="entry name" value="Nucleotide_cyclase"/>
</dbReference>
<dbReference type="GO" id="GO:0035556">
    <property type="term" value="P:intracellular signal transduction"/>
    <property type="evidence" value="ECO:0007669"/>
    <property type="project" value="InterPro"/>
</dbReference>
<proteinExistence type="predicted"/>
<evidence type="ECO:0000313" key="3">
    <source>
        <dbReference type="Proteomes" id="UP000297693"/>
    </source>
</evidence>
<dbReference type="Proteomes" id="UP000297693">
    <property type="component" value="Unassembled WGS sequence"/>
</dbReference>
<protein>
    <submittedName>
        <fullName evidence="2">Adenylate/guanylate cyclase domain-containing protein</fullName>
    </submittedName>
</protein>
<dbReference type="SUPFAM" id="SSF55073">
    <property type="entry name" value="Nucleotide cyclase"/>
    <property type="match status" value="1"/>
</dbReference>
<comment type="caution">
    <text evidence="2">The sequence shown here is derived from an EMBL/GenBank/DDBJ whole genome shotgun (WGS) entry which is preliminary data.</text>
</comment>
<dbReference type="Gene3D" id="3.30.70.1230">
    <property type="entry name" value="Nucleotide cyclase"/>
    <property type="match status" value="1"/>
</dbReference>
<dbReference type="InterPro" id="IPR001054">
    <property type="entry name" value="A/G_cyclase"/>
</dbReference>
<evidence type="ECO:0000259" key="1">
    <source>
        <dbReference type="PROSITE" id="PS50125"/>
    </source>
</evidence>
<dbReference type="EMBL" id="RQGD01000016">
    <property type="protein sequence ID" value="TGL61533.1"/>
    <property type="molecule type" value="Genomic_DNA"/>
</dbReference>
<name>A0A4R9K9V6_9LEPT</name>
<dbReference type="GO" id="GO:0009190">
    <property type="term" value="P:cyclic nucleotide biosynthetic process"/>
    <property type="evidence" value="ECO:0007669"/>
    <property type="project" value="InterPro"/>
</dbReference>
<dbReference type="CDD" id="cd07302">
    <property type="entry name" value="CHD"/>
    <property type="match status" value="1"/>
</dbReference>
<reference evidence="2" key="1">
    <citation type="journal article" date="2019" name="PLoS Negl. Trop. Dis.">
        <title>Revisiting the worldwide diversity of Leptospira species in the environment.</title>
        <authorList>
            <person name="Vincent A.T."/>
            <person name="Schiettekatte O."/>
            <person name="Bourhy P."/>
            <person name="Veyrier F.J."/>
            <person name="Picardeau M."/>
        </authorList>
    </citation>
    <scope>NUCLEOTIDE SEQUENCE [LARGE SCALE GENOMIC DNA]</scope>
    <source>
        <strain evidence="2">201702476</strain>
    </source>
</reference>
<sequence>MFILFWKNAFKVFGSSALMNSIKNQKIKKLKPFESKVSGLILYIDIRSIEIDEQNLNSLSLIKIKNAYLDVVFNEIFLRKGNVIDIIGDSVISTWDSGINGIKDALQSTQEIKLKFEDSNGLISSGIRIEPSFAINYGDFYLAAIGNSKRLKYTALGSNINLTSRLSASNSLYNVETIVSKSFKELADSISIFRQIDTIYIKGRKEPEEIFEFLGFK</sequence>
<evidence type="ECO:0000313" key="2">
    <source>
        <dbReference type="EMBL" id="TGL61533.1"/>
    </source>
</evidence>
<dbReference type="GO" id="GO:0004016">
    <property type="term" value="F:adenylate cyclase activity"/>
    <property type="evidence" value="ECO:0007669"/>
    <property type="project" value="UniProtKB-ARBA"/>
</dbReference>
<feature type="domain" description="Guanylate cyclase" evidence="1">
    <location>
        <begin position="40"/>
        <end position="167"/>
    </location>
</feature>
<dbReference type="PROSITE" id="PS50125">
    <property type="entry name" value="GUANYLATE_CYCLASE_2"/>
    <property type="match status" value="1"/>
</dbReference>
<gene>
    <name evidence="2" type="ORF">EHQ58_05210</name>
</gene>
<organism evidence="2 3">
    <name type="scientific">Leptospira ognonensis</name>
    <dbReference type="NCBI Taxonomy" id="2484945"/>
    <lineage>
        <taxon>Bacteria</taxon>
        <taxon>Pseudomonadati</taxon>
        <taxon>Spirochaetota</taxon>
        <taxon>Spirochaetia</taxon>
        <taxon>Leptospirales</taxon>
        <taxon>Leptospiraceae</taxon>
        <taxon>Leptospira</taxon>
    </lineage>
</organism>
<accession>A0A4R9K9V6</accession>